<evidence type="ECO:0000313" key="2">
    <source>
        <dbReference type="Proteomes" id="UP001153332"/>
    </source>
</evidence>
<dbReference type="EMBL" id="JAPUUL010000071">
    <property type="protein sequence ID" value="KAJ8132882.1"/>
    <property type="molecule type" value="Genomic_DNA"/>
</dbReference>
<accession>A0ACC2K099</accession>
<evidence type="ECO:0000313" key="1">
    <source>
        <dbReference type="EMBL" id="KAJ8132882.1"/>
    </source>
</evidence>
<proteinExistence type="predicted"/>
<organism evidence="1 2">
    <name type="scientific">Lasiodiplodia mahajangana</name>
    <dbReference type="NCBI Taxonomy" id="1108764"/>
    <lineage>
        <taxon>Eukaryota</taxon>
        <taxon>Fungi</taxon>
        <taxon>Dikarya</taxon>
        <taxon>Ascomycota</taxon>
        <taxon>Pezizomycotina</taxon>
        <taxon>Dothideomycetes</taxon>
        <taxon>Dothideomycetes incertae sedis</taxon>
        <taxon>Botryosphaeriales</taxon>
        <taxon>Botryosphaeriaceae</taxon>
        <taxon>Lasiodiplodia</taxon>
    </lineage>
</organism>
<sequence>MAGSASPTTSPASPSSPDRPLFERRGSSRSSLSLDLSSIPPLTQPTPPTNTLLITNLDDLDIFRPDNLQTIRQLIEATAPIYTWSPLKSFRRIVVSFLDEQAAIKVRSIWDGEAIMGERCRVYFGQHTPLDLAKDNHLPLPDAGKLFFISPPPSPPHGWEMRLEDAPNKLVHAEDLAEALSKLHHHQGSPMADISPVSPTDGAPRKVRSRSSTLIYQPQEHGGSPHLPAISVDDMTDEPIAASPIGEKAIMAHTARPPGGVDGITSVARLMAWFNTMQHCTFIDHFYSCPGYPAIRRLGGGNQATGSFA</sequence>
<keyword evidence="2" id="KW-1185">Reference proteome</keyword>
<name>A0ACC2K099_9PEZI</name>
<reference evidence="1" key="1">
    <citation type="submission" date="2022-12" db="EMBL/GenBank/DDBJ databases">
        <title>Genome Sequence of Lasiodiplodia mahajangana.</title>
        <authorList>
            <person name="Buettner E."/>
        </authorList>
    </citation>
    <scope>NUCLEOTIDE SEQUENCE</scope>
    <source>
        <strain evidence="1">VT137</strain>
    </source>
</reference>
<protein>
    <submittedName>
        <fullName evidence="1">Uncharacterized protein</fullName>
    </submittedName>
</protein>
<dbReference type="Proteomes" id="UP001153332">
    <property type="component" value="Unassembled WGS sequence"/>
</dbReference>
<comment type="caution">
    <text evidence="1">The sequence shown here is derived from an EMBL/GenBank/DDBJ whole genome shotgun (WGS) entry which is preliminary data.</text>
</comment>
<gene>
    <name evidence="1" type="ORF">O1611_g738</name>
</gene>